<dbReference type="Gene3D" id="3.40.47.10">
    <property type="match status" value="4"/>
</dbReference>
<dbReference type="InterPro" id="IPR057326">
    <property type="entry name" value="KR_dom"/>
</dbReference>
<dbReference type="InterPro" id="IPR013968">
    <property type="entry name" value="PKS_KR"/>
</dbReference>
<dbReference type="Pfam" id="PF16197">
    <property type="entry name" value="KAsynt_C_assoc"/>
    <property type="match status" value="4"/>
</dbReference>
<dbReference type="InterPro" id="IPR006162">
    <property type="entry name" value="Ppantetheine_attach_site"/>
</dbReference>
<feature type="region of interest" description="Disordered" evidence="10">
    <location>
        <begin position="4520"/>
        <end position="4540"/>
    </location>
</feature>
<proteinExistence type="predicted"/>
<feature type="domain" description="Carrier" evidence="11">
    <location>
        <begin position="4558"/>
        <end position="4633"/>
    </location>
</feature>
<keyword evidence="7" id="KW-0511">Multifunctional enzyme</keyword>
<dbReference type="Pfam" id="PF18369">
    <property type="entry name" value="PKS_DE"/>
    <property type="match status" value="3"/>
</dbReference>
<dbReference type="InterPro" id="IPR049551">
    <property type="entry name" value="PKS_DH_C"/>
</dbReference>
<dbReference type="PROSITE" id="PS52004">
    <property type="entry name" value="KS3_2"/>
    <property type="match status" value="4"/>
</dbReference>
<dbReference type="SUPFAM" id="SSF53901">
    <property type="entry name" value="Thiolase-like"/>
    <property type="match status" value="4"/>
</dbReference>
<feature type="domain" description="PKS/mFAS DH" evidence="13">
    <location>
        <begin position="5542"/>
        <end position="5809"/>
    </location>
</feature>
<keyword evidence="3" id="KW-0596">Phosphopantetheine</keyword>
<dbReference type="PROSITE" id="PS00606">
    <property type="entry name" value="KS3_1"/>
    <property type="match status" value="4"/>
</dbReference>
<feature type="domain" description="Carrier" evidence="11">
    <location>
        <begin position="1487"/>
        <end position="1562"/>
    </location>
</feature>
<dbReference type="InterPro" id="IPR018201">
    <property type="entry name" value="Ketoacyl_synth_AS"/>
</dbReference>
<feature type="domain" description="Carrier" evidence="11">
    <location>
        <begin position="3016"/>
        <end position="3091"/>
    </location>
</feature>
<dbReference type="SMART" id="SM00822">
    <property type="entry name" value="PKS_KR"/>
    <property type="match status" value="4"/>
</dbReference>
<evidence type="ECO:0000256" key="2">
    <source>
        <dbReference type="ARBA" id="ARBA00004792"/>
    </source>
</evidence>
<comment type="cofactor">
    <cofactor evidence="1">
        <name>pantetheine 4'-phosphate</name>
        <dbReference type="ChEBI" id="CHEBI:47942"/>
    </cofactor>
</comment>
<dbReference type="InterPro" id="IPR015083">
    <property type="entry name" value="NorB/c/GfsB-D-like_docking"/>
</dbReference>
<feature type="domain" description="Ketosynthase family 3 (KS3)" evidence="12">
    <location>
        <begin position="3111"/>
        <end position="3537"/>
    </location>
</feature>
<keyword evidence="4" id="KW-0597">Phosphoprotein</keyword>
<dbReference type="InterPro" id="IPR041618">
    <property type="entry name" value="PKS_DE"/>
</dbReference>
<feature type="domain" description="Ketosynthase family 3 (KS3)" evidence="12">
    <location>
        <begin position="4653"/>
        <end position="5079"/>
    </location>
</feature>
<feature type="region of interest" description="N-terminal hotdog fold" evidence="9">
    <location>
        <begin position="5542"/>
        <end position="5664"/>
    </location>
</feature>
<dbReference type="Pfam" id="PF00550">
    <property type="entry name" value="PP-binding"/>
    <property type="match status" value="4"/>
</dbReference>
<dbReference type="Pfam" id="PF02801">
    <property type="entry name" value="Ketoacyl-synt_C"/>
    <property type="match status" value="4"/>
</dbReference>
<dbReference type="InterPro" id="IPR014031">
    <property type="entry name" value="Ketoacyl_synth_C"/>
</dbReference>
<dbReference type="SUPFAM" id="SSF51735">
    <property type="entry name" value="NAD(P)-binding Rossmann-fold domains"/>
    <property type="match status" value="8"/>
</dbReference>
<dbReference type="Pfam" id="PF00109">
    <property type="entry name" value="ketoacyl-synt"/>
    <property type="match status" value="4"/>
</dbReference>
<dbReference type="InterPro" id="IPR036299">
    <property type="entry name" value="Polyketide_synth_docking_sf"/>
</dbReference>
<dbReference type="SUPFAM" id="SSF52151">
    <property type="entry name" value="FabD/lysophospholipase-like"/>
    <property type="match status" value="4"/>
</dbReference>
<dbReference type="InterPro" id="IPR020807">
    <property type="entry name" value="PKS_DH"/>
</dbReference>
<evidence type="ECO:0000259" key="13">
    <source>
        <dbReference type="PROSITE" id="PS52019"/>
    </source>
</evidence>
<reference evidence="14 15" key="1">
    <citation type="submission" date="2024-10" db="EMBL/GenBank/DDBJ databases">
        <title>The Natural Products Discovery Center: Release of the First 8490 Sequenced Strains for Exploring Actinobacteria Biosynthetic Diversity.</title>
        <authorList>
            <person name="Kalkreuter E."/>
            <person name="Kautsar S.A."/>
            <person name="Yang D."/>
            <person name="Bader C.D."/>
            <person name="Teijaro C.N."/>
            <person name="Fluegel L."/>
            <person name="Davis C.M."/>
            <person name="Simpson J.R."/>
            <person name="Lauterbach L."/>
            <person name="Steele A.D."/>
            <person name="Gui C."/>
            <person name="Meng S."/>
            <person name="Li G."/>
            <person name="Viehrig K."/>
            <person name="Ye F."/>
            <person name="Su P."/>
            <person name="Kiefer A.F."/>
            <person name="Nichols A."/>
            <person name="Cepeda A.J."/>
            <person name="Yan W."/>
            <person name="Fan B."/>
            <person name="Jiang Y."/>
            <person name="Adhikari A."/>
            <person name="Zheng C.-J."/>
            <person name="Schuster L."/>
            <person name="Cowan T.M."/>
            <person name="Smanski M.J."/>
            <person name="Chevrette M.G."/>
            <person name="De Carvalho L.P.S."/>
            <person name="Shen B."/>
        </authorList>
    </citation>
    <scope>NUCLEOTIDE SEQUENCE [LARGE SCALE GENOMIC DNA]</scope>
    <source>
        <strain evidence="14 15">NPDC017990</strain>
    </source>
</reference>
<evidence type="ECO:0000259" key="11">
    <source>
        <dbReference type="PROSITE" id="PS50075"/>
    </source>
</evidence>
<comment type="caution">
    <text evidence="9">Lacks conserved residue(s) required for the propagation of feature annotation.</text>
</comment>
<keyword evidence="6" id="KW-0045">Antibiotic biosynthesis</keyword>
<feature type="domain" description="Ketosynthase family 3 (KS3)" evidence="12">
    <location>
        <begin position="33"/>
        <end position="459"/>
    </location>
</feature>
<dbReference type="InterPro" id="IPR016035">
    <property type="entry name" value="Acyl_Trfase/lysoPLipase"/>
</dbReference>
<dbReference type="InterPro" id="IPR036291">
    <property type="entry name" value="NAD(P)-bd_dom_sf"/>
</dbReference>
<dbReference type="PROSITE" id="PS00012">
    <property type="entry name" value="PHOSPHOPANTETHEINE"/>
    <property type="match status" value="4"/>
</dbReference>
<dbReference type="CDD" id="cd08952">
    <property type="entry name" value="KR_1_SDR_x"/>
    <property type="match status" value="3"/>
</dbReference>
<dbReference type="SMART" id="SM00825">
    <property type="entry name" value="PKS_KS"/>
    <property type="match status" value="4"/>
</dbReference>
<evidence type="ECO:0000256" key="4">
    <source>
        <dbReference type="ARBA" id="ARBA00022553"/>
    </source>
</evidence>
<dbReference type="InterPro" id="IPR042104">
    <property type="entry name" value="PKS_dehydratase_sf"/>
</dbReference>
<feature type="domain" description="Ketosynthase family 3 (KS3)" evidence="12">
    <location>
        <begin position="1583"/>
        <end position="2011"/>
    </location>
</feature>
<dbReference type="InterPro" id="IPR009081">
    <property type="entry name" value="PP-bd_ACP"/>
</dbReference>
<sequence>MQNEDKLRDYLKRATTDLRTARRRLREVEERENEPVAIIGMSCRYPGGIESPEDLWQLVAEGRDAVTEFPADRGWDVESLYDPDPEHAGTSITRHGGFLHDADLFDPAFFGISPREALAMDPQQRLLLETSWEAFERAGIDPAQARDTKTGVFAGVMYNDYATRLPRAPEGFEGYLANGSAGSIASGRIAYTLGLVGPAVTVDTACSSSLVALHLAMVALRRGECSLALAGGATFMSTPRTFVEYSRQRALSVDGRCKAFSDSADGTGWGEGVGMLLVERLSDAQRNGHPILAVIRGSAVNQDGASHGLTAPNGPAQQAVINQALAGARLTPAQVDAVEAHGTGTTLGDPIEAQALIGTYGGEREEDRPLWLGSLKSNIGHSQAAAGAGGIIKMVMAMRHGVLPKTLHVDEPSSHVDWSAGTVALLTEERPWPRTGEPRRAGVSSFGVSGTNAHVILEEAPALDPATTDGDEPVSALDLTTTDGDEPVSATATDRPVPAVTPWMLSARTPDALRAQVDRLRSAVTASAGFDPAGVGFSLATTRSLFEHRAVVLAEDRGTTTDRLTALAEGRGAPGVLLGEATPHRVGFLFSGQGSQRLGMGRELADQYPVFADALDAVLDECDPRVREVLFGEDAEALNETGVTQPALFAVEVALFRLLESWGVCPDVLAGHSIGELAAAHVAGVWSLADAVKVVSARGALMQALPAGGAMVAIQATEAEVAPDLSETVGLAAVNGPSSVVVSGVAADVEAVAEEWRAAGRKVSRLKVSHAFHSPLMEPMLDDFRRVLEGVSYEAPSIPLVSTLTGVRASADELASPEYWVRHVREAVRFHGAVTELREEGVDVFLEVGPGGVLSGLGQVNAPEAAFVPTLRGDRPELAALTTAIGQLHVRGVPVDLAALFDGSGAQRVDLPTYAFQREHYWLDAPAAEESTGRTSPEEARFWEAVEEGDPADLARTLGVSSDDPLSAVLPRLSAWRRKQRDRLTADALRYRVDWRAVSAGTRRPAGTWLVVAPAGDECDECAEWVRASLTRNGADEAHVLHIDVAPGTGTVDWAERLADLPPLSGVVSLLGLADAGEGTVPAGLAATIGLLQALGDVDAPLWCVTSGAVSTGADDAVNGFEQSMLWGLGRAAALEHPGRWGGLIDLPQAQAQAQSRAWDERTGDLLALAVAASGEDQIALRDHTVLGRRLVPAPLGEASEESWSPRGTVLVTGGTGALGGHVARWLAAHGAEHILLAARRGRTARGAEDLEAELVGLGARVTFATCDVADRDAVAAMLESLPPLSAVVHTAGVERPAALADLDPHDLTGFADVLTAKVDGARNLHELLADTPLDAFVLFSSIAGVWGSGGQAAYGAANAYLDALADHRRAAGLPATAVAWGPWGGGGMVEDSGQAAHLKRLGLLTMDPGVALAGLGSAVAHGDTKVTVADVDWARFAGTFTAQRPSALLGELPDVRALFDAAPVEQGGTSELARRLAALDEAEQERHLTNLVRSEAAAVLGHASADAFPAKRAFRELGFDSLTAVELRARLSEATGIGLPASVVFDYPTPADLAAHLRVALSGAAPAAAGTGTVSGATGVSDEPIAIVAMACRYPGGVASPEDLWQVLLSGRDTVTEFPTDRGWDTEALYSPDPETAGVGTTYSRRGAFLDGVADFDPTFFGISPREALAMDPQQRLLLETSWEAFERAGIDPTSLRGSRSGVFVGTNGQDYTTLMTAAPESVDGYFGTGSAASVISGRLSYTFGLEGPAVTVDTACSSSLVALHLAVQALRTGECELALAGGVTVMSTPAAFVEFSRQRGLAADGRCKAFGAGADGTGWGEGIGMLLVERMSDARRNGHPVLAVVRGSAVNQDGASNGLTAPNGPSQQRVIRAALETTGLSPSDVDAVEAHGTGTKLGDPIEAQALLATYGQDRPADRRLLLGSVKSNIGHTQAAAGVAGVIKMVMAMRHGVLPRTLHADEPSPHVDWSAGAVELLTEEREWPVGDRPWRAGVSSFGFSGTNAHAIIEQAPKAEEPAPAVAAAPAASAGAVPWVLSARSAEALREQAARLLSDAVDLNPVDVGFSLATTRASLEQRAVVIADDEDTRLTALTALAEGRQAAGVVTGGVTGGLLGFLFSGQGSQRLGMGRELAERYEVFADALNAVLDECDPRVREVLFGEDAEALNETGVTQPALFAVEVALFRLLQSWGVRPDVLAGHSIGELAAAHVAGVWSLADAVKVVSARGALMQALPVGGAMVAVQASEAEIAPDLSETVGIAAVNGPSSVVVSGVAADVDAVAEKWRAAGRKVSRLKVSHAFHSPLMEPMLDDFRRVLEEVSYEAPVIPIVSTLTGTRATDDELTSPDYWVRHVREAVRFADAVGTLTDEGVTTFVEIGPGGTLAALGQESAPDAAFVPTVRGDRPEAVAATTAVGRLHVRGVEVDWAAFFAGRGARRVDLPTYAFQRERFWLDTPDAARGTERVSPEEARFWEVVEEGDIADLARTLGVSSDDPLSAVLPSLSAWRRKQRDRSTADGWRYRVDWHPVTVGSRRLDGVWLVVAAAGEERAEWVGDALTRNGADVRVLYVDPRGADWERELGEPSALAGLVSLLGLADAGGSTVPAGVAATVRLLRALGDVDVPLWCVTSGAVSTGTGDAVTGFEQSMLWGLGRVAALEQPGRWGGLIDLPETRDVTASQTREETGELLASVLAAAGAAGTGGEDQIALRGGKVLSRRLVPAPVGEAAEEGWSPRGTVLVTGGTGALGAHVARWLAGKGAEHLLLTSRRGPAAEGADELCAELTALGARVTVAACDAADRNALADVLASVPAEFPLTAVFHAAGIERSAVLADLDPDNLTGFADVLTAKVDGARNLHELLADTPLDAFVLFSSISGVWGSSGQGAYAAANAYLDGLAGHRRAAGLPATAVAWGPWGGGGMVATDAQATQLHRWGLGTLAPDVAVAALATALERGDGNIVVADVDWARFAGTFMAQRPSALLGELPDARALFDAAPAEQGGTSELAQRLAALDEAEQERHLTELVRHEAAAVLGHVSADAFPPTRAFKELGFDSLTAVELRTRLRDATGIALPATLVFDYPTAAALAAYLRVELCGTDATPASSAPVAALAVTDEPIAIVSMACRFPGGVASPEDLWEFLRAGGDAVTEFPTDRGWDVEALYDPDPDSVGTTYLRSGAFMSDVSGFDAGFFGISPREALAMDPQQRLLLETSWELLERAGVDSASLRGERVGVFVGSNAQDYSLVLGGAGEDVGGYVATGNAASVASGRLSYTFGFEGPAVTVDTACSSSLVALHLAVQALRSGECEMALAGGVAVMSTPGAFIEFSRQRGLSQDGRCKAFGAGADGTGWGEGVGMLFVERLSDARRNGHPVLAVVRGSAVNQDGASNGLTAPNGPSQQRVIRQALAGAGLAPSDVDAVEAHGTGTRLGDPIEAQALLATYGQDRAADRPLLLGSVKSNIGHTQAAAGVAGVIKMVMAMRHGVLPRTLHAEEPSPHVDWSAGAVELLTEEREWPVGGRPWRAGVSSFGFSGTNAHAIIEQAPEATDAPGTPGVEPEDASQRVRDGWVPWVLSAGDEGALRGQAERLLSLVDEHEPLDVGYSLATSRTALDHRAVVVAADRAEFLAALTAVAEGRTNGAVVSAVAGEPGRVGFLFSGQGSQRLGMGRELAERYEVFADALDAVLDECDPRVREVLFGEDAEALNETGATQPALFAVEVALFRLLQSWGVRPDVLAGHSIGELAAAHVAGVWSLADAVKVVSARGALMQALPTGGAMVAVQASEAEIAPDLSETVGIAAVNGPTSVVVSGVATEVDAVAEKWRAADRKVSRLKVSHAFHSPLMEPMLDDFRRVLEGVSYEAPAIPIVSTLTGTRATAEELASPNYWVRHVREAVRFADAVGTLTDEGVTTFVEVGPGGTLAALGLGCVPDAVFLPALRAERPEEAALVTTVAALHTRGVAVDWAAYFAGSGARRVDLPTYAFQHQRYWMDAPPAVVEAAPNADEARFWAAVESEEATALATSLGITDDGATDSLRAVLPLLTSWRRRSHEKSTLDQWRYTVGWRPVGIPATTPPAGTWLAVAFAGDERARTVGELLAGSGLALTVVEVEGADRAGLADALSTALGQALARDEEIGGVLSLLAFDESPHADHPAVPNGVAATLALVQALGDIDVQAPLWCVTSGAVAAVADDTVVGFAQSMVWGLGRAAALEHPSRWGGLADLPETVDERVAARLCGLLGGAEDQVAVRGTGVFTRRLRKAAGRTGSGSGWTPRGTVLVTGGLGALGARAARWSAAHGAEHVVLVSRRGGAADGAAELAAELTELGARVTVAAVDIADREALAALLDGLAAAGDRVSAVVHTAGLNDSTPVQETGLARFADVVGAKVAGAAHLHELLADTPLDAFLCYSSIAGVWGSGGQVGYSAANAYLDALAEHRTAHGLPGTAVAWGPWGGGGMADDEAQRQLSRRGLLTLPPELAVGAIADAVGGGTASTVVADVDWERFAPAFTIGRPSPLLADLPEARDAVAGRNDGPDGPAEADGSGKEGARLRARLTGLDAAKQDELVRTLVVAQAAEVLGHTTTGAVDAERAFRDLGFDSLTAVELRNALTAATGLTLPATVVFDYPTPAALADHLLSAVVEPRGETPLAPAAAPAAASDEPIAIVAMACRYPGGVTSPEDLWQVLMSGGDAVSEFPTDRGWDIEALYDPDPAGIGTTYSRRGAFLDRVADFDATFFGTSPREALAMDPQQRLLLETSWEAFERAGIDPDAVRGERVGVFVGSNVQDYGLVLGDAVEDVGGHVATGSAASVMSGRLSYTFGLEGPAVTVDTACSSSLVALHLAVQALRSGECELALTGGVTVMSTPGAFIEFSRQRGLSVDGRCKAFSDSADGTGWGEGVGMLIVERLSDARRNGHQVLAVVRGSAVNQDGASNGLTAPNGPSQQRVIRQALASAGLTPSDVDAVEAHGTGTTLGDPIEAQALLATYGQDRPADRPLQLGSVKSNIGHTQAAAGVAGVIKMVMAMRHGVLPKTLHVTEPSTHVDWSAGTMELLTDPREWPSVDRPRRAGVSSFGFSGTNAHTIIEQAPETASPDIAPPAELGVVPWVLSARSAEALREQASRLRDDFGRGDATVTVADVAHSLRSRSVFDHRAVLVGLDREDFRAGLTALAEGREAPDVVTGTADNRGTGTVFVFPGHGTQWVGMALELLDSSPVFRTRMEECAEALGEHVDWSLIDAIQDPVLMERLDVVQPALFAVMVSLAATWRSWGVEPSAVLGHSQGEIAAACVAGALSLPDAARLAVLRSKALTALAGRGGMVSLALGVDDVRELLTRWDGQLTVGVVNGPASVVVSGDIAALDELMDVCAEQGVWARRVKADYAPHSHHVEQVETDILEGLAGVTPRSGDVPYYSPLAGGWLDTRELDASYWYRSLRQTVEFADAVAALVAAGFTTFVEASPHPVLVAGLGELTGTEGLVVGSLRRGDGGKARLLNSASRLFVRGGQVDWPLPEARHVDLPTYPFQRRRFWPTTTHTASGDVTSAGLGRVDHPLLAAVTELADSKALVFSGRLSPRTHPWLTDYRVLDTAVLPGAAYVDLALHAGDHVGCACLDDLVLEAPLVLPERDGVQIRLSLDGPDASGGRAFTVDSRGDEGGDWTRHATGTLTPQPATVTDDLVAWPPSEAEPVDLEQHYATVTASGLDHGPAFQGLRAAWRKGDEVFAEVTLPDDLTDTGFGLHPALLDAALHATGLATSSQGLLPFSWAGVRLLATGATSLRVRLTPVGVDTVAVLVADASGEPVAAVDELSLRPLSADQLNAARSAHRDALFEVTWAPMPDAAPETGTWAVIGGDTARLAHALTAAGEPVDEHADLAALLAAVDAGLPVPRCVAVTPGEGATTPREAAHHTLDLLQKWLADDRFTASRLILVTSGAISAGPDDGVPDLVRAPAWGLVRSAQSEHPGRFVLVDVDGDEKSPRRLPAAVATGEPQVVIRNGTATVARLARLAAPADAPRQSAFTPESTVLITGGLGVLGGMTARHLVTRHGVRDLVLTGRRGPATPGADELRRELAELGARVTVAACDVSDRAALAVLLAEHPVTAVVHTAGGLDDSVIESLTPRRIDTVFAPKADAALHLHELTKEHDLTAFVLFSAAAGVFGGPGQGNYAAANAFLDALAEHRHARGLPATSLAWGLWAEASGITGHLEEADLQRMARGGMTPLSNETGMALFDAAQTTGTATAVPAALDLTALRADPGQVRPLLRGLVPTPTRRAARSGDGGTTAVPLAQRLAGLTEVEQDRALVQLVRTHTAAVLGFPGTEAVEAERAFKELGFDSLTAVELRNRLDAEVDSRLPATLVFDHPNPAALAAHLRTTVLTGDNSPAAEVLGELNKLTVTISKLDPDDALAGDIRLRLRSLLSTWDESESEAPTDDLTSATLDDVFDIIDEELGKS</sequence>
<keyword evidence="5" id="KW-0808">Transferase</keyword>
<evidence type="ECO:0000256" key="1">
    <source>
        <dbReference type="ARBA" id="ARBA00001957"/>
    </source>
</evidence>
<dbReference type="Gene3D" id="3.40.50.720">
    <property type="entry name" value="NAD(P)-binding Rossmann-like Domain"/>
    <property type="match status" value="4"/>
</dbReference>
<dbReference type="PROSITE" id="PS50075">
    <property type="entry name" value="CARRIER"/>
    <property type="match status" value="4"/>
</dbReference>
<dbReference type="InterPro" id="IPR036736">
    <property type="entry name" value="ACP-like_sf"/>
</dbReference>
<dbReference type="CDD" id="cd00833">
    <property type="entry name" value="PKS"/>
    <property type="match status" value="4"/>
</dbReference>
<dbReference type="PROSITE" id="PS52019">
    <property type="entry name" value="PKS_MFAS_DH"/>
    <property type="match status" value="1"/>
</dbReference>
<dbReference type="SMART" id="SM00823">
    <property type="entry name" value="PKS_PP"/>
    <property type="match status" value="4"/>
</dbReference>
<dbReference type="SUPFAM" id="SSF101173">
    <property type="entry name" value="Docking domain B of the erythromycin polyketide synthase (DEBS)"/>
    <property type="match status" value="1"/>
</dbReference>
<evidence type="ECO:0000259" key="12">
    <source>
        <dbReference type="PROSITE" id="PS52004"/>
    </source>
</evidence>
<gene>
    <name evidence="14" type="ORF">ACH4F9_07155</name>
</gene>
<dbReference type="SUPFAM" id="SSF55048">
    <property type="entry name" value="Probable ACP-binding domain of malonyl-CoA ACP transacylase"/>
    <property type="match status" value="4"/>
</dbReference>
<dbReference type="SMART" id="SM00827">
    <property type="entry name" value="PKS_AT"/>
    <property type="match status" value="4"/>
</dbReference>
<evidence type="ECO:0000256" key="7">
    <source>
        <dbReference type="ARBA" id="ARBA00023268"/>
    </source>
</evidence>
<dbReference type="InterPro" id="IPR016039">
    <property type="entry name" value="Thiolase-like"/>
</dbReference>
<evidence type="ECO:0000256" key="9">
    <source>
        <dbReference type="PROSITE-ProRule" id="PRU01363"/>
    </source>
</evidence>
<name>A0ABW7QJS9_9ACTN</name>
<dbReference type="RefSeq" id="WP_397708898.1">
    <property type="nucleotide sequence ID" value="NZ_JBIRGN010000001.1"/>
</dbReference>
<dbReference type="Pfam" id="PF00698">
    <property type="entry name" value="Acyl_transf_1"/>
    <property type="match status" value="4"/>
</dbReference>
<feature type="domain" description="Carrier" evidence="11">
    <location>
        <begin position="6291"/>
        <end position="6366"/>
    </location>
</feature>
<dbReference type="InterPro" id="IPR020806">
    <property type="entry name" value="PKS_PP-bd"/>
</dbReference>
<dbReference type="Gene3D" id="3.10.129.110">
    <property type="entry name" value="Polyketide synthase dehydratase"/>
    <property type="match status" value="1"/>
</dbReference>
<dbReference type="InterPro" id="IPR001227">
    <property type="entry name" value="Ac_transferase_dom_sf"/>
</dbReference>
<dbReference type="CDD" id="cd08956">
    <property type="entry name" value="KR_3_FAS_SDR_x"/>
    <property type="match status" value="1"/>
</dbReference>
<dbReference type="InterPro" id="IPR014030">
    <property type="entry name" value="Ketoacyl_synth_N"/>
</dbReference>
<dbReference type="InterPro" id="IPR049900">
    <property type="entry name" value="PKS_mFAS_DH"/>
</dbReference>
<dbReference type="Pfam" id="PF14765">
    <property type="entry name" value="PS-DH"/>
    <property type="match status" value="1"/>
</dbReference>
<dbReference type="Gene3D" id="6.10.140.1830">
    <property type="match status" value="2"/>
</dbReference>
<evidence type="ECO:0000256" key="5">
    <source>
        <dbReference type="ARBA" id="ARBA00022679"/>
    </source>
</evidence>
<dbReference type="PANTHER" id="PTHR43775">
    <property type="entry name" value="FATTY ACID SYNTHASE"/>
    <property type="match status" value="1"/>
</dbReference>
<protein>
    <submittedName>
        <fullName evidence="14">Type I polyketide synthase</fullName>
    </submittedName>
</protein>
<comment type="caution">
    <text evidence="14">The sequence shown here is derived from an EMBL/GenBank/DDBJ whole genome shotgun (WGS) entry which is preliminary data.</text>
</comment>
<dbReference type="Pfam" id="PF21089">
    <property type="entry name" value="PKS_DH_N"/>
    <property type="match status" value="1"/>
</dbReference>
<dbReference type="SUPFAM" id="SSF47336">
    <property type="entry name" value="ACP-like"/>
    <property type="match status" value="4"/>
</dbReference>
<dbReference type="NCBIfam" id="NF045894">
    <property type="entry name" value="PKS_plus_SDR"/>
    <property type="match status" value="3"/>
</dbReference>
<dbReference type="InterPro" id="IPR020841">
    <property type="entry name" value="PKS_Beta-ketoAc_synthase_dom"/>
</dbReference>
<keyword evidence="8" id="KW-0012">Acyltransferase</keyword>
<keyword evidence="15" id="KW-1185">Reference proteome</keyword>
<dbReference type="InterPro" id="IPR016036">
    <property type="entry name" value="Malonyl_transacylase_ACP-bd"/>
</dbReference>
<comment type="pathway">
    <text evidence="2">Antibiotic biosynthesis.</text>
</comment>
<accession>A0ABW7QJS9</accession>
<dbReference type="Proteomes" id="UP001610818">
    <property type="component" value="Unassembled WGS sequence"/>
</dbReference>
<dbReference type="Gene3D" id="3.30.70.3290">
    <property type="match status" value="4"/>
</dbReference>
<dbReference type="SMART" id="SM01294">
    <property type="entry name" value="PKS_PP_betabranch"/>
    <property type="match status" value="4"/>
</dbReference>
<evidence type="ECO:0000256" key="6">
    <source>
        <dbReference type="ARBA" id="ARBA00023194"/>
    </source>
</evidence>
<dbReference type="InterPro" id="IPR050091">
    <property type="entry name" value="PKS_NRPS_Biosynth_Enz"/>
</dbReference>
<dbReference type="Pfam" id="PF08659">
    <property type="entry name" value="KR"/>
    <property type="match status" value="4"/>
</dbReference>
<dbReference type="Pfam" id="PF22953">
    <property type="entry name" value="SpnB_Rossmann"/>
    <property type="match status" value="1"/>
</dbReference>
<dbReference type="InterPro" id="IPR014043">
    <property type="entry name" value="Acyl_transferase_dom"/>
</dbReference>
<evidence type="ECO:0000256" key="3">
    <source>
        <dbReference type="ARBA" id="ARBA00022450"/>
    </source>
</evidence>
<organism evidence="14 15">
    <name type="scientific">Streptomyces longisporoflavus</name>
    <dbReference type="NCBI Taxonomy" id="28044"/>
    <lineage>
        <taxon>Bacteria</taxon>
        <taxon>Bacillati</taxon>
        <taxon>Actinomycetota</taxon>
        <taxon>Actinomycetes</taxon>
        <taxon>Kitasatosporales</taxon>
        <taxon>Streptomycetaceae</taxon>
        <taxon>Streptomyces</taxon>
    </lineage>
</organism>
<dbReference type="SMART" id="SM00826">
    <property type="entry name" value="PKS_DH"/>
    <property type="match status" value="1"/>
</dbReference>
<dbReference type="InterPro" id="IPR055123">
    <property type="entry name" value="SpnB-like_Rossmann"/>
</dbReference>
<feature type="region of interest" description="C-terminal hotdog fold" evidence="9">
    <location>
        <begin position="5676"/>
        <end position="5809"/>
    </location>
</feature>
<dbReference type="Gene3D" id="1.10.1200.10">
    <property type="entry name" value="ACP-like"/>
    <property type="match status" value="4"/>
</dbReference>
<dbReference type="PANTHER" id="PTHR43775:SF51">
    <property type="entry name" value="INACTIVE PHENOLPHTHIOCEROL SYNTHESIS POLYKETIDE SYNTHASE TYPE I PKS1-RELATED"/>
    <property type="match status" value="1"/>
</dbReference>
<dbReference type="Pfam" id="PF08990">
    <property type="entry name" value="Docking"/>
    <property type="match status" value="1"/>
</dbReference>
<evidence type="ECO:0000256" key="10">
    <source>
        <dbReference type="SAM" id="MobiDB-lite"/>
    </source>
</evidence>
<dbReference type="InterPro" id="IPR049552">
    <property type="entry name" value="PKS_DH_N"/>
</dbReference>
<dbReference type="EMBL" id="JBIRGQ010000001">
    <property type="protein sequence ID" value="MFH8544774.1"/>
    <property type="molecule type" value="Genomic_DNA"/>
</dbReference>
<dbReference type="InterPro" id="IPR032821">
    <property type="entry name" value="PKS_assoc"/>
</dbReference>
<evidence type="ECO:0000256" key="8">
    <source>
        <dbReference type="ARBA" id="ARBA00023315"/>
    </source>
</evidence>
<evidence type="ECO:0000313" key="15">
    <source>
        <dbReference type="Proteomes" id="UP001610818"/>
    </source>
</evidence>
<evidence type="ECO:0000313" key="14">
    <source>
        <dbReference type="EMBL" id="MFH8544774.1"/>
    </source>
</evidence>
<dbReference type="Gene3D" id="3.40.366.10">
    <property type="entry name" value="Malonyl-Coenzyme A Acyl Carrier Protein, domain 2"/>
    <property type="match status" value="4"/>
</dbReference>